<evidence type="ECO:0000313" key="1">
    <source>
        <dbReference type="EMBL" id="SSX11311.1"/>
    </source>
</evidence>
<protein>
    <submittedName>
        <fullName evidence="2">CSON003014 protein</fullName>
    </submittedName>
</protein>
<dbReference type="VEuPathDB" id="VectorBase:CSON003014"/>
<dbReference type="Pfam" id="PF14906">
    <property type="entry name" value="DUF4495"/>
    <property type="match status" value="1"/>
</dbReference>
<accession>A0A336MP74</accession>
<sequence length="892" mass="101068">MEVMEEGILMDRLPILLQRDMQYYEKNKEVLQETICPGVVGGKLDFPRYASFASVKIVLWLEDEYYQAYLKKSGLLCYDTLNDETIHRDDENSAHGCGGIVKSSDPERFVWLVARTCDALLQHIHVLSQEALDHADLTVLTAVIGAAALVKNCLWVYLQCTAKNVCPPKGDEEGGSLKMSYKQLSEMTEALAERLLDLHCRLLTLYIIQDADCLHWENHQPFFESERGSYTIQMWWLYMLGTKMDLWNSVPPTMGQRVFAGMLNECLTVLTVRYTQTLPSKARAQLLLVDISNILLCCGELLPAICDNGEAYVGLNITNQHKIVRDIHAKCQELFLCLLLRGIPIGDLYKILRKGTASVGMFSERQSLPSPWILFALSKLFPDKRTGHWATRCSEFTSSTAITLELRVLMSAPQPSWPILIKILLMREATLSSVIFHHLIKNLPSPENFVPSFLQPCLNKETMDAKCEGFLCGKECNDIGHWALNNPDPVGQTNYQVIMGLTYIIVMTGKASDIQRTLISALEKAPNQEWAACLDRREVWNQKRQPWLEAIIYLVYPVLEPIVQMLIQAVQTGATIYQAMSLSISCFQEMWDGIPDCLFIVTSMLQEIIPADISPLGDSCLVHVLYSALYTKLLECSKEPVNENEPENIDPLKDLAKDATGVNEEKFANKAAICQTLAEAICSIDEDNKHTEKIHELLNQAKETLRNMSIIEVDLDEPEPIGQSLASISKGDDIEPLIRPAPTSSRAEEEFDVEIADYISEILASDILTQDIGKQSVKMIYIYIRNNVDWIYQQLGVRNREHGSEPLDGQQLFYVPPKLLHMMFHIGEEPFDQYLTGALKIDFNTWFQSPMSMTPDRAWLQVKMRWEFQENAQLSPHDASMVAYITSQLKSS</sequence>
<dbReference type="InterPro" id="IPR027993">
    <property type="entry name" value="DUF4495"/>
</dbReference>
<evidence type="ECO:0000313" key="2">
    <source>
        <dbReference type="EMBL" id="SSX30879.1"/>
    </source>
</evidence>
<gene>
    <name evidence="2" type="primary">CSON003014</name>
</gene>
<proteinExistence type="predicted"/>
<dbReference type="EMBL" id="UFQS01001510">
    <property type="protein sequence ID" value="SSX11311.1"/>
    <property type="molecule type" value="Genomic_DNA"/>
</dbReference>
<dbReference type="PANTHER" id="PTHR33960">
    <property type="entry name" value="SIMILAR TO KIAA0825 PROTEIN"/>
    <property type="match status" value="1"/>
</dbReference>
<dbReference type="AlphaFoldDB" id="A0A336MP74"/>
<name>A0A336MP74_CULSO</name>
<reference evidence="1" key="1">
    <citation type="submission" date="2018-04" db="EMBL/GenBank/DDBJ databases">
        <authorList>
            <person name="Go L.Y."/>
            <person name="Mitchell J.A."/>
        </authorList>
    </citation>
    <scope>NUCLEOTIDE SEQUENCE</scope>
    <source>
        <tissue evidence="1">Whole organism</tissue>
    </source>
</reference>
<organism evidence="2">
    <name type="scientific">Culicoides sonorensis</name>
    <name type="common">Biting midge</name>
    <dbReference type="NCBI Taxonomy" id="179676"/>
    <lineage>
        <taxon>Eukaryota</taxon>
        <taxon>Metazoa</taxon>
        <taxon>Ecdysozoa</taxon>
        <taxon>Arthropoda</taxon>
        <taxon>Hexapoda</taxon>
        <taxon>Insecta</taxon>
        <taxon>Pterygota</taxon>
        <taxon>Neoptera</taxon>
        <taxon>Endopterygota</taxon>
        <taxon>Diptera</taxon>
        <taxon>Nematocera</taxon>
        <taxon>Chironomoidea</taxon>
        <taxon>Ceratopogonidae</taxon>
        <taxon>Ceratopogoninae</taxon>
        <taxon>Culicoides</taxon>
        <taxon>Monoculicoides</taxon>
    </lineage>
</organism>
<dbReference type="EMBL" id="UFQT01001510">
    <property type="protein sequence ID" value="SSX30879.1"/>
    <property type="molecule type" value="Genomic_DNA"/>
</dbReference>
<dbReference type="PANTHER" id="PTHR33960:SF1">
    <property type="entry name" value="SIMILAR TO KIAA0825 PROTEIN"/>
    <property type="match status" value="1"/>
</dbReference>
<reference evidence="2" key="2">
    <citation type="submission" date="2018-07" db="EMBL/GenBank/DDBJ databases">
        <authorList>
            <person name="Quirk P.G."/>
            <person name="Krulwich T.A."/>
        </authorList>
    </citation>
    <scope>NUCLEOTIDE SEQUENCE</scope>
</reference>